<dbReference type="SMART" id="SM00342">
    <property type="entry name" value="HTH_ARAC"/>
    <property type="match status" value="1"/>
</dbReference>
<dbReference type="Pfam" id="PF01965">
    <property type="entry name" value="DJ-1_PfpI"/>
    <property type="match status" value="1"/>
</dbReference>
<dbReference type="InterPro" id="IPR029062">
    <property type="entry name" value="Class_I_gatase-like"/>
</dbReference>
<dbReference type="SUPFAM" id="SSF52317">
    <property type="entry name" value="Class I glutamine amidotransferase-like"/>
    <property type="match status" value="1"/>
</dbReference>
<dbReference type="Pfam" id="PF12833">
    <property type="entry name" value="HTH_18"/>
    <property type="match status" value="1"/>
</dbReference>
<dbReference type="InterPro" id="IPR018060">
    <property type="entry name" value="HTH_AraC"/>
</dbReference>
<sequence length="335" mass="37117">MFSPAKPLQPDIKVGFILLNHFTLISVAGLVESLRFAADASFSSQQIFCQWELMTWNNQPVTASCGMRMTPTTDLDLDRPWDYVVLAGGLLEETRSPPAGLVQLVQQLHARGITLITLCSGVFVAGHAGLLNGVRCAIHFTTRDEFRQRFPEAIPVIDQTYIADGGIISSPGGTTIDLAIDLIRRHCGTARADKVRQYLLAPDEKTKKPRAKKVSVAPAPPAYQNGLVSAAVEYMQQHLDSPAPLNDITAFLAVSPRQLNQAFIKHTGDTAVVYWRNLRLEQARKLMANSDLSVTEIANACGFADASHLIAWFRKQYGETPASFRRRRRETERLM</sequence>
<dbReference type="Gene3D" id="3.40.50.880">
    <property type="match status" value="1"/>
</dbReference>
<organism evidence="5 6">
    <name type="scientific">Candidatus Pantoea multigeneris</name>
    <dbReference type="NCBI Taxonomy" id="2608357"/>
    <lineage>
        <taxon>Bacteria</taxon>
        <taxon>Pseudomonadati</taxon>
        <taxon>Pseudomonadota</taxon>
        <taxon>Gammaproteobacteria</taxon>
        <taxon>Enterobacterales</taxon>
        <taxon>Erwiniaceae</taxon>
        <taxon>Pantoea</taxon>
    </lineage>
</organism>
<dbReference type="InterPro" id="IPR002818">
    <property type="entry name" value="DJ-1/PfpI"/>
</dbReference>
<dbReference type="EMBL" id="VWXF01000001">
    <property type="protein sequence ID" value="NIF20403.1"/>
    <property type="molecule type" value="Genomic_DNA"/>
</dbReference>
<keyword evidence="6" id="KW-1185">Reference proteome</keyword>
<dbReference type="PANTHER" id="PTHR43130">
    <property type="entry name" value="ARAC-FAMILY TRANSCRIPTIONAL REGULATOR"/>
    <property type="match status" value="1"/>
</dbReference>
<keyword evidence="1" id="KW-0805">Transcription regulation</keyword>
<dbReference type="InterPro" id="IPR018062">
    <property type="entry name" value="HTH_AraC-typ_CS"/>
</dbReference>
<dbReference type="InterPro" id="IPR009057">
    <property type="entry name" value="Homeodomain-like_sf"/>
</dbReference>
<protein>
    <submittedName>
        <fullName evidence="5">Helix-turn-helix domain-containing protein</fullName>
    </submittedName>
</protein>
<evidence type="ECO:0000259" key="4">
    <source>
        <dbReference type="PROSITE" id="PS01124"/>
    </source>
</evidence>
<keyword evidence="2" id="KW-0238">DNA-binding</keyword>
<feature type="domain" description="HTH araC/xylS-type" evidence="4">
    <location>
        <begin position="229"/>
        <end position="327"/>
    </location>
</feature>
<comment type="caution">
    <text evidence="5">The sequence shown here is derived from an EMBL/GenBank/DDBJ whole genome shotgun (WGS) entry which is preliminary data.</text>
</comment>
<gene>
    <name evidence="5" type="ORF">F3J40_02060</name>
</gene>
<dbReference type="PROSITE" id="PS01124">
    <property type="entry name" value="HTH_ARAC_FAMILY_2"/>
    <property type="match status" value="1"/>
</dbReference>
<dbReference type="Proteomes" id="UP001515683">
    <property type="component" value="Unassembled WGS sequence"/>
</dbReference>
<dbReference type="CDD" id="cd03136">
    <property type="entry name" value="GATase1_AraC_ArgR_like"/>
    <property type="match status" value="1"/>
</dbReference>
<dbReference type="PROSITE" id="PS00041">
    <property type="entry name" value="HTH_ARAC_FAMILY_1"/>
    <property type="match status" value="1"/>
</dbReference>
<dbReference type="InterPro" id="IPR052158">
    <property type="entry name" value="INH-QAR"/>
</dbReference>
<accession>A0ABX0R8E1</accession>
<evidence type="ECO:0000313" key="5">
    <source>
        <dbReference type="EMBL" id="NIF20403.1"/>
    </source>
</evidence>
<evidence type="ECO:0000313" key="6">
    <source>
        <dbReference type="Proteomes" id="UP001515683"/>
    </source>
</evidence>
<evidence type="ECO:0000256" key="3">
    <source>
        <dbReference type="ARBA" id="ARBA00023163"/>
    </source>
</evidence>
<proteinExistence type="predicted"/>
<dbReference type="Gene3D" id="1.10.10.60">
    <property type="entry name" value="Homeodomain-like"/>
    <property type="match status" value="1"/>
</dbReference>
<dbReference type="SUPFAM" id="SSF46689">
    <property type="entry name" value="Homeodomain-like"/>
    <property type="match status" value="2"/>
</dbReference>
<evidence type="ECO:0000256" key="2">
    <source>
        <dbReference type="ARBA" id="ARBA00023125"/>
    </source>
</evidence>
<evidence type="ECO:0000256" key="1">
    <source>
        <dbReference type="ARBA" id="ARBA00023015"/>
    </source>
</evidence>
<dbReference type="PANTHER" id="PTHR43130:SF3">
    <property type="entry name" value="HTH-TYPE TRANSCRIPTIONAL REGULATOR RV1931C"/>
    <property type="match status" value="1"/>
</dbReference>
<keyword evidence="3" id="KW-0804">Transcription</keyword>
<name>A0ABX0R8E1_9GAMM</name>
<reference evidence="5 6" key="1">
    <citation type="journal article" date="2019" name="bioRxiv">
        <title>Bacteria contribute to plant secondary compound degradation in a generalist herbivore system.</title>
        <authorList>
            <person name="Francoeur C.B."/>
            <person name="Khadempour L."/>
            <person name="Moreira-Soto R.D."/>
            <person name="Gotting K."/>
            <person name="Book A.J."/>
            <person name="Pinto-Tomas A.A."/>
            <person name="Keefover-Ring K."/>
            <person name="Currie C.R."/>
        </authorList>
    </citation>
    <scope>NUCLEOTIDE SEQUENCE [LARGE SCALE GENOMIC DNA]</scope>
    <source>
        <strain evidence="5">Acro-835</strain>
    </source>
</reference>